<comment type="subcellular location">
    <subcellularLocation>
        <location evidence="1">Cell membrane</location>
        <topology evidence="1">Multi-pass membrane protein</topology>
    </subcellularLocation>
</comment>
<dbReference type="PROSITE" id="PS00211">
    <property type="entry name" value="ABC_TRANSPORTER_1"/>
    <property type="match status" value="1"/>
</dbReference>
<evidence type="ECO:0000313" key="14">
    <source>
        <dbReference type="EMBL" id="SDQ96726.1"/>
    </source>
</evidence>
<dbReference type="GO" id="GO:0015421">
    <property type="term" value="F:ABC-type oligopeptide transporter activity"/>
    <property type="evidence" value="ECO:0007669"/>
    <property type="project" value="TreeGrafter"/>
</dbReference>
<dbReference type="InterPro" id="IPR039421">
    <property type="entry name" value="Type_1_exporter"/>
</dbReference>
<sequence length="573" mass="59501">MLALGGLLGLAGSVAGLAEPLAAKMVIDAFGSGASLTGPLLTLTVLVLSGAAISALGSYVLERTAEGVVLDARLSLAGRMLRLRVPDVDRLKPGDLISRVTADTTLLRAVCTGGVTNGITALFMLAGCIGLMAYMDAVLLAVTLGVLAVVGVSALLIMPRIGRATRRAQEALGAMGAALDRALQAFRTVKAAGAEGRETDVVRDAARLAWRRGVTAAGWSAVAGTSTWLAVQLSFLAVLGVGGARVANGTLEVSSLIAFLLYLFYLAGPIAMLVEGAVQMQTGLAAITRLREISDLEIEPTTGPSDPGGTPADTASPEGAPAALALNDVRFRYVPDRPPALDGVSFEVPAGGMTALVGPSGAGKSTIFALLERFYEPDSGTITIDGVDLRALPLGRLRGMLGYVEQDAPVLSGTLRENLVFGAPDATDDEVADVLARTRLTDLVRRLPDGLDTIVGHRGQALSGGERQRVAIARALLRRPRVLLLDEATSQLDAVNEMRLREVIDDVAATTTVLVIAHRLSTVTSAQRIVVMEAGRVRAVGTHDELVAADALYRELATTQLVAESPVTASTEG</sequence>
<evidence type="ECO:0000256" key="9">
    <source>
        <dbReference type="ARBA" id="ARBA00061644"/>
    </source>
</evidence>
<dbReference type="STRING" id="35622.SAMN04489764_2825"/>
<feature type="transmembrane region" description="Helical" evidence="11">
    <location>
        <begin position="253"/>
        <end position="274"/>
    </location>
</feature>
<feature type="domain" description="ABC transporter" evidence="12">
    <location>
        <begin position="324"/>
        <end position="559"/>
    </location>
</feature>
<gene>
    <name evidence="14" type="ORF">SAMN04489764_2825</name>
</gene>
<dbReference type="SUPFAM" id="SSF90123">
    <property type="entry name" value="ABC transporter transmembrane region"/>
    <property type="match status" value="1"/>
</dbReference>
<dbReference type="Pfam" id="PF00005">
    <property type="entry name" value="ABC_tran"/>
    <property type="match status" value="1"/>
</dbReference>
<evidence type="ECO:0000256" key="2">
    <source>
        <dbReference type="ARBA" id="ARBA00022448"/>
    </source>
</evidence>
<dbReference type="InterPro" id="IPR011527">
    <property type="entry name" value="ABC1_TM_dom"/>
</dbReference>
<comment type="similarity">
    <text evidence="9">Belongs to the ABC transporter superfamily. Lipid exporter (TC 3.A.1.106) family.</text>
</comment>
<dbReference type="Pfam" id="PF00664">
    <property type="entry name" value="ABC_membrane"/>
    <property type="match status" value="1"/>
</dbReference>
<dbReference type="AlphaFoldDB" id="A0A1H1F8G5"/>
<evidence type="ECO:0000256" key="4">
    <source>
        <dbReference type="ARBA" id="ARBA00022692"/>
    </source>
</evidence>
<feature type="transmembrane region" description="Helical" evidence="11">
    <location>
        <begin position="106"/>
        <end position="132"/>
    </location>
</feature>
<evidence type="ECO:0000256" key="5">
    <source>
        <dbReference type="ARBA" id="ARBA00022741"/>
    </source>
</evidence>
<evidence type="ECO:0000256" key="11">
    <source>
        <dbReference type="SAM" id="Phobius"/>
    </source>
</evidence>
<evidence type="ECO:0000256" key="3">
    <source>
        <dbReference type="ARBA" id="ARBA00022475"/>
    </source>
</evidence>
<keyword evidence="15" id="KW-1185">Reference proteome</keyword>
<dbReference type="Proteomes" id="UP000217103">
    <property type="component" value="Unassembled WGS sequence"/>
</dbReference>
<keyword evidence="5" id="KW-0547">Nucleotide-binding</keyword>
<keyword evidence="8 11" id="KW-0472">Membrane</keyword>
<dbReference type="EMBL" id="FNKK01000002">
    <property type="protein sequence ID" value="SDQ96726.1"/>
    <property type="molecule type" value="Genomic_DNA"/>
</dbReference>
<organism evidence="14 15">
    <name type="scientific">Thermostaphylospora chromogena</name>
    <dbReference type="NCBI Taxonomy" id="35622"/>
    <lineage>
        <taxon>Bacteria</taxon>
        <taxon>Bacillati</taxon>
        <taxon>Actinomycetota</taxon>
        <taxon>Actinomycetes</taxon>
        <taxon>Streptosporangiales</taxon>
        <taxon>Thermomonosporaceae</taxon>
        <taxon>Thermostaphylospora</taxon>
    </lineage>
</organism>
<dbReference type="PROSITE" id="PS50929">
    <property type="entry name" value="ABC_TM1F"/>
    <property type="match status" value="1"/>
</dbReference>
<feature type="compositionally biased region" description="Low complexity" evidence="10">
    <location>
        <begin position="300"/>
        <end position="314"/>
    </location>
</feature>
<evidence type="ECO:0000256" key="1">
    <source>
        <dbReference type="ARBA" id="ARBA00004651"/>
    </source>
</evidence>
<dbReference type="GO" id="GO:0005886">
    <property type="term" value="C:plasma membrane"/>
    <property type="evidence" value="ECO:0007669"/>
    <property type="project" value="UniProtKB-SubCell"/>
</dbReference>
<proteinExistence type="inferred from homology"/>
<dbReference type="SUPFAM" id="SSF52540">
    <property type="entry name" value="P-loop containing nucleoside triphosphate hydrolases"/>
    <property type="match status" value="1"/>
</dbReference>
<feature type="domain" description="ABC transmembrane type-1" evidence="13">
    <location>
        <begin position="3"/>
        <end position="282"/>
    </location>
</feature>
<evidence type="ECO:0000256" key="7">
    <source>
        <dbReference type="ARBA" id="ARBA00022989"/>
    </source>
</evidence>
<feature type="region of interest" description="Disordered" evidence="10">
    <location>
        <begin position="298"/>
        <end position="319"/>
    </location>
</feature>
<feature type="transmembrane region" description="Helical" evidence="11">
    <location>
        <begin position="216"/>
        <end position="241"/>
    </location>
</feature>
<evidence type="ECO:0000313" key="15">
    <source>
        <dbReference type="Proteomes" id="UP000217103"/>
    </source>
</evidence>
<dbReference type="InterPro" id="IPR003593">
    <property type="entry name" value="AAA+_ATPase"/>
</dbReference>
<dbReference type="PANTHER" id="PTHR43394:SF1">
    <property type="entry name" value="ATP-BINDING CASSETTE SUB-FAMILY B MEMBER 10, MITOCHONDRIAL"/>
    <property type="match status" value="1"/>
</dbReference>
<dbReference type="PANTHER" id="PTHR43394">
    <property type="entry name" value="ATP-DEPENDENT PERMEASE MDL1, MITOCHONDRIAL"/>
    <property type="match status" value="1"/>
</dbReference>
<dbReference type="InterPro" id="IPR017871">
    <property type="entry name" value="ABC_transporter-like_CS"/>
</dbReference>
<dbReference type="Gene3D" id="1.20.1560.10">
    <property type="entry name" value="ABC transporter type 1, transmembrane domain"/>
    <property type="match status" value="1"/>
</dbReference>
<evidence type="ECO:0000256" key="6">
    <source>
        <dbReference type="ARBA" id="ARBA00022840"/>
    </source>
</evidence>
<evidence type="ECO:0000259" key="12">
    <source>
        <dbReference type="PROSITE" id="PS50893"/>
    </source>
</evidence>
<evidence type="ECO:0000256" key="8">
    <source>
        <dbReference type="ARBA" id="ARBA00023136"/>
    </source>
</evidence>
<dbReference type="Gene3D" id="3.40.50.300">
    <property type="entry name" value="P-loop containing nucleotide triphosphate hydrolases"/>
    <property type="match status" value="1"/>
</dbReference>
<dbReference type="RefSeq" id="WP_093263924.1">
    <property type="nucleotide sequence ID" value="NZ_FNKK01000002.1"/>
</dbReference>
<dbReference type="CDD" id="cd18551">
    <property type="entry name" value="ABC_6TM_LmrA_like"/>
    <property type="match status" value="1"/>
</dbReference>
<keyword evidence="3" id="KW-1003">Cell membrane</keyword>
<evidence type="ECO:0000256" key="10">
    <source>
        <dbReference type="SAM" id="MobiDB-lite"/>
    </source>
</evidence>
<dbReference type="InterPro" id="IPR003439">
    <property type="entry name" value="ABC_transporter-like_ATP-bd"/>
</dbReference>
<evidence type="ECO:0000259" key="13">
    <source>
        <dbReference type="PROSITE" id="PS50929"/>
    </source>
</evidence>
<keyword evidence="7 11" id="KW-1133">Transmembrane helix</keyword>
<name>A0A1H1F8G5_9ACTN</name>
<dbReference type="FunFam" id="3.40.50.300:FF:000299">
    <property type="entry name" value="ABC transporter ATP-binding protein/permease"/>
    <property type="match status" value="1"/>
</dbReference>
<reference evidence="14 15" key="1">
    <citation type="submission" date="2016-10" db="EMBL/GenBank/DDBJ databases">
        <authorList>
            <person name="de Groot N.N."/>
        </authorList>
    </citation>
    <scope>NUCLEOTIDE SEQUENCE [LARGE SCALE GENOMIC DNA]</scope>
    <source>
        <strain evidence="14 15">DSM 43794</strain>
    </source>
</reference>
<keyword evidence="2" id="KW-0813">Transport</keyword>
<dbReference type="OrthoDB" id="9806127at2"/>
<feature type="transmembrane region" description="Helical" evidence="11">
    <location>
        <begin position="40"/>
        <end position="61"/>
    </location>
</feature>
<dbReference type="InterPro" id="IPR027417">
    <property type="entry name" value="P-loop_NTPase"/>
</dbReference>
<keyword evidence="6 14" id="KW-0067">ATP-binding</keyword>
<dbReference type="SMART" id="SM00382">
    <property type="entry name" value="AAA"/>
    <property type="match status" value="1"/>
</dbReference>
<dbReference type="InterPro" id="IPR036640">
    <property type="entry name" value="ABC1_TM_sf"/>
</dbReference>
<feature type="transmembrane region" description="Helical" evidence="11">
    <location>
        <begin position="138"/>
        <end position="158"/>
    </location>
</feature>
<dbReference type="PROSITE" id="PS50893">
    <property type="entry name" value="ABC_TRANSPORTER_2"/>
    <property type="match status" value="1"/>
</dbReference>
<protein>
    <submittedName>
        <fullName evidence="14">ATP-binding cassette, subfamily B</fullName>
    </submittedName>
</protein>
<dbReference type="GO" id="GO:0016887">
    <property type="term" value="F:ATP hydrolysis activity"/>
    <property type="evidence" value="ECO:0007669"/>
    <property type="project" value="InterPro"/>
</dbReference>
<dbReference type="GO" id="GO:0005524">
    <property type="term" value="F:ATP binding"/>
    <property type="evidence" value="ECO:0007669"/>
    <property type="project" value="UniProtKB-KW"/>
</dbReference>
<keyword evidence="4 11" id="KW-0812">Transmembrane</keyword>
<accession>A0A1H1F8G5</accession>